<evidence type="ECO:0000313" key="1">
    <source>
        <dbReference type="EMBL" id="OHA47910.1"/>
    </source>
</evidence>
<dbReference type="Proteomes" id="UP000176965">
    <property type="component" value="Unassembled WGS sequence"/>
</dbReference>
<gene>
    <name evidence="1" type="ORF">A2541_02105</name>
</gene>
<proteinExistence type="predicted"/>
<name>A0A1G2PHU9_9BACT</name>
<protein>
    <submittedName>
        <fullName evidence="1">Uncharacterized protein</fullName>
    </submittedName>
</protein>
<organism evidence="1 2">
    <name type="scientific">Candidatus Taylorbacteria bacterium RIFOXYD2_FULL_36_9</name>
    <dbReference type="NCBI Taxonomy" id="1802338"/>
    <lineage>
        <taxon>Bacteria</taxon>
        <taxon>Candidatus Tayloriibacteriota</taxon>
    </lineage>
</organism>
<accession>A0A1G2PHU9</accession>
<reference evidence="1 2" key="1">
    <citation type="journal article" date="2016" name="Nat. Commun.">
        <title>Thousands of microbial genomes shed light on interconnected biogeochemical processes in an aquifer system.</title>
        <authorList>
            <person name="Anantharaman K."/>
            <person name="Brown C.T."/>
            <person name="Hug L.A."/>
            <person name="Sharon I."/>
            <person name="Castelle C.J."/>
            <person name="Probst A.J."/>
            <person name="Thomas B.C."/>
            <person name="Singh A."/>
            <person name="Wilkins M.J."/>
            <person name="Karaoz U."/>
            <person name="Brodie E.L."/>
            <person name="Williams K.H."/>
            <person name="Hubbard S.S."/>
            <person name="Banfield J.F."/>
        </authorList>
    </citation>
    <scope>NUCLEOTIDE SEQUENCE [LARGE SCALE GENOMIC DNA]</scope>
</reference>
<sequence length="181" mass="21233">MRRLVRREPLEMEDWIDLIEARRATFVPFLGKISLRVLGDMKFFLGQTLNRECPRNMSSFEYPLNTQGFFCLCDMWKGDDGESGEDSLWGLTREGKWWYVVGRCRIINRVPRVKELYVEDVNTQLLLTKTQKHPSEIWRVLGSFIRSAVKQRRVLFEEVEPLEDLVIAEESAASCISLKQQ</sequence>
<dbReference type="EMBL" id="MHSQ01000001">
    <property type="protein sequence ID" value="OHA47910.1"/>
    <property type="molecule type" value="Genomic_DNA"/>
</dbReference>
<comment type="caution">
    <text evidence="1">The sequence shown here is derived from an EMBL/GenBank/DDBJ whole genome shotgun (WGS) entry which is preliminary data.</text>
</comment>
<evidence type="ECO:0000313" key="2">
    <source>
        <dbReference type="Proteomes" id="UP000176965"/>
    </source>
</evidence>
<dbReference type="AlphaFoldDB" id="A0A1G2PHU9"/>